<comment type="caution">
    <text evidence="4">The sequence shown here is derived from an EMBL/GenBank/DDBJ whole genome shotgun (WGS) entry which is preliminary data.</text>
</comment>
<name>A0ABQ1EN03_9BACL</name>
<gene>
    <name evidence="4" type="primary">pys</name>
    <name evidence="4" type="ORF">GCM10008018_26070</name>
</gene>
<dbReference type="InterPro" id="IPR008949">
    <property type="entry name" value="Isoprenoid_synthase_dom_sf"/>
</dbReference>
<keyword evidence="2" id="KW-0808">Transferase</keyword>
<dbReference type="SFLD" id="SFLDG01018">
    <property type="entry name" value="Squalene/Phytoene_Synthase_Lik"/>
    <property type="match status" value="1"/>
</dbReference>
<evidence type="ECO:0000256" key="1">
    <source>
        <dbReference type="ARBA" id="ARBA00004829"/>
    </source>
</evidence>
<dbReference type="InterPro" id="IPR019845">
    <property type="entry name" value="Squalene/phytoene_synthase_CS"/>
</dbReference>
<keyword evidence="5" id="KW-1185">Reference proteome</keyword>
<dbReference type="InterPro" id="IPR002060">
    <property type="entry name" value="Squ/phyt_synthse"/>
</dbReference>
<dbReference type="Pfam" id="PF00494">
    <property type="entry name" value="SQS_PSY"/>
    <property type="match status" value="1"/>
</dbReference>
<dbReference type="InterPro" id="IPR033904">
    <property type="entry name" value="Trans_IPPS_HH"/>
</dbReference>
<sequence length="291" mass="33454">MELAMCLSQCEAMIQKGSSSFYSAFRSLPSPRREAVYVIYAFCRIIDDAVDEPDLSPFTIDEIESKFTHLEEGEGHFIWPSLRWLFATFPVTPMPFLKQMEGQRRDYTLTHYESMAQLEDYCYLVAGTVGEMLLPVLHDHPDQAIVEAGIWLGKAMQIVNIVRDVGEDQKRGRRYLPLDLFARHGYSEQEFQDGVINERFRQLIQELDTLSRSWFVRGMQGIETYSPQSAFSVELAASFYAAILDEVKTADYKVFTKRAVVGSLRKVKLYADIKKKYMFISEANERSAVSL</sequence>
<reference evidence="5" key="1">
    <citation type="journal article" date="2019" name="Int. J. Syst. Evol. Microbiol.">
        <title>The Global Catalogue of Microorganisms (GCM) 10K type strain sequencing project: providing services to taxonomists for standard genome sequencing and annotation.</title>
        <authorList>
            <consortium name="The Broad Institute Genomics Platform"/>
            <consortium name="The Broad Institute Genome Sequencing Center for Infectious Disease"/>
            <person name="Wu L."/>
            <person name="Ma J."/>
        </authorList>
    </citation>
    <scope>NUCLEOTIDE SEQUENCE [LARGE SCALE GENOMIC DNA]</scope>
    <source>
        <strain evidence="5">CGMCC 1.15043</strain>
    </source>
</reference>
<dbReference type="InterPro" id="IPR044843">
    <property type="entry name" value="Trans_IPPS_bact-type"/>
</dbReference>
<evidence type="ECO:0000313" key="5">
    <source>
        <dbReference type="Proteomes" id="UP000615455"/>
    </source>
</evidence>
<dbReference type="SUPFAM" id="SSF48576">
    <property type="entry name" value="Terpenoid synthases"/>
    <property type="match status" value="1"/>
</dbReference>
<evidence type="ECO:0000313" key="4">
    <source>
        <dbReference type="EMBL" id="GFZ79398.1"/>
    </source>
</evidence>
<dbReference type="Gene3D" id="1.10.600.10">
    <property type="entry name" value="Farnesyl Diphosphate Synthase"/>
    <property type="match status" value="1"/>
</dbReference>
<comment type="pathway">
    <text evidence="1">Carotenoid biosynthesis.</text>
</comment>
<dbReference type="RefSeq" id="WP_189012146.1">
    <property type="nucleotide sequence ID" value="NZ_BMHE01000011.1"/>
</dbReference>
<dbReference type="CDD" id="cd00683">
    <property type="entry name" value="Trans_IPPS_HH"/>
    <property type="match status" value="1"/>
</dbReference>
<dbReference type="SFLD" id="SFLDS00005">
    <property type="entry name" value="Isoprenoid_Synthase_Type_I"/>
    <property type="match status" value="1"/>
</dbReference>
<evidence type="ECO:0000256" key="2">
    <source>
        <dbReference type="ARBA" id="ARBA00022679"/>
    </source>
</evidence>
<dbReference type="EMBL" id="BMHE01000011">
    <property type="protein sequence ID" value="GFZ79398.1"/>
    <property type="molecule type" value="Genomic_DNA"/>
</dbReference>
<protein>
    <submittedName>
        <fullName evidence="4">Phytoene synthase</fullName>
    </submittedName>
</protein>
<organism evidence="4 5">
    <name type="scientific">Paenibacillus marchantiophytorum</name>
    <dbReference type="NCBI Taxonomy" id="1619310"/>
    <lineage>
        <taxon>Bacteria</taxon>
        <taxon>Bacillati</taxon>
        <taxon>Bacillota</taxon>
        <taxon>Bacilli</taxon>
        <taxon>Bacillales</taxon>
        <taxon>Paenibacillaceae</taxon>
        <taxon>Paenibacillus</taxon>
    </lineage>
</organism>
<dbReference type="Proteomes" id="UP000615455">
    <property type="component" value="Unassembled WGS sequence"/>
</dbReference>
<dbReference type="SFLD" id="SFLDG01212">
    <property type="entry name" value="Phytoene_synthase_like"/>
    <property type="match status" value="1"/>
</dbReference>
<dbReference type="PROSITE" id="PS01044">
    <property type="entry name" value="SQUALEN_PHYTOEN_SYN_1"/>
    <property type="match status" value="1"/>
</dbReference>
<dbReference type="PROSITE" id="PS01045">
    <property type="entry name" value="SQUALEN_PHYTOEN_SYN_2"/>
    <property type="match status" value="1"/>
</dbReference>
<keyword evidence="3" id="KW-0125">Carotenoid biosynthesis</keyword>
<proteinExistence type="predicted"/>
<accession>A0ABQ1EN03</accession>
<dbReference type="PANTHER" id="PTHR31480">
    <property type="entry name" value="BIFUNCTIONAL LYCOPENE CYCLASE/PHYTOENE SYNTHASE"/>
    <property type="match status" value="1"/>
</dbReference>
<evidence type="ECO:0000256" key="3">
    <source>
        <dbReference type="ARBA" id="ARBA00022746"/>
    </source>
</evidence>